<comment type="subcellular location">
    <subcellularLocation>
        <location evidence="1">Cell outer membrane</location>
        <topology evidence="1">Multi-pass membrane protein</topology>
    </subcellularLocation>
</comment>
<dbReference type="Proteomes" id="UP001500279">
    <property type="component" value="Unassembled WGS sequence"/>
</dbReference>
<name>A0ABN1K9X9_9BURK</name>
<evidence type="ECO:0000256" key="4">
    <source>
        <dbReference type="ARBA" id="ARBA00022692"/>
    </source>
</evidence>
<comment type="caution">
    <text evidence="8">The sequence shown here is derived from an EMBL/GenBank/DDBJ whole genome shotgun (WGS) entry which is preliminary data.</text>
</comment>
<proteinExistence type="inferred from homology"/>
<comment type="similarity">
    <text evidence="2">Belongs to the OmpP1/FadL family.</text>
</comment>
<dbReference type="SUPFAM" id="SSF56935">
    <property type="entry name" value="Porins"/>
    <property type="match status" value="1"/>
</dbReference>
<evidence type="ECO:0000256" key="5">
    <source>
        <dbReference type="ARBA" id="ARBA00022729"/>
    </source>
</evidence>
<protein>
    <submittedName>
        <fullName evidence="8">Outer membrane protein transport protein</fullName>
    </submittedName>
</protein>
<accession>A0ABN1K9X9</accession>
<keyword evidence="3" id="KW-1134">Transmembrane beta strand</keyword>
<dbReference type="PANTHER" id="PTHR35093">
    <property type="entry name" value="OUTER MEMBRANE PROTEIN NMB0088-RELATED"/>
    <property type="match status" value="1"/>
</dbReference>
<reference evidence="8 9" key="1">
    <citation type="journal article" date="2019" name="Int. J. Syst. Evol. Microbiol.">
        <title>The Global Catalogue of Microorganisms (GCM) 10K type strain sequencing project: providing services to taxonomists for standard genome sequencing and annotation.</title>
        <authorList>
            <consortium name="The Broad Institute Genomics Platform"/>
            <consortium name="The Broad Institute Genome Sequencing Center for Infectious Disease"/>
            <person name="Wu L."/>
            <person name="Ma J."/>
        </authorList>
    </citation>
    <scope>NUCLEOTIDE SEQUENCE [LARGE SCALE GENOMIC DNA]</scope>
    <source>
        <strain evidence="8 9">JCM 15503</strain>
    </source>
</reference>
<keyword evidence="5" id="KW-0732">Signal</keyword>
<evidence type="ECO:0000256" key="6">
    <source>
        <dbReference type="ARBA" id="ARBA00023136"/>
    </source>
</evidence>
<evidence type="ECO:0000256" key="7">
    <source>
        <dbReference type="ARBA" id="ARBA00023237"/>
    </source>
</evidence>
<sequence>MCLIHSAARASLTENLAVSPAAMSMGNAVTADPHGLEAVHFNPAGLSKLQGHTRADTVFGASIRMTTSFHQPDGFDVGGFKEDPLDGTVSAHNRQAIFLPIAGVPNWRMPIAVAAGLGLAFNQPGSPWTFATSVYIPQAVGIDRTKNPDDPARFDGRKVVIQRLVYASPSVAYKVSDTFSVGLAIPIAHQGFALDTDMRFPNKLIGIFGKLQEAWCGDNGNPLDAFAFGLCGGGKEGRLDPFKKAGNMRFEATAPADPTFNIGLLWEPQDWLGFGAVYQSGSRTVLTGRYNFEAEPMFRKFVEGMYSSLLGPIAAATLGLPTSIPENQSGNVTLVLPFPAHAQLGFKVKPIDRLQFNVDANWTDWSQWDKLTFQFDKQVKLLQMARLFGQADSSKLVIPRGYKSNIHYGFGSEITVTDKLKLRFGYEPRKSSIPTDKLDLIAPLPDMKVRSLGVSYTTSDGTRFDIGASVAKGRYKVPANASCNLNCTDFFNVIYNPYAGLDVQGETVLRYGGVTMTHPF</sequence>
<keyword evidence="7" id="KW-0998">Cell outer membrane</keyword>
<evidence type="ECO:0000256" key="1">
    <source>
        <dbReference type="ARBA" id="ARBA00004571"/>
    </source>
</evidence>
<evidence type="ECO:0000313" key="9">
    <source>
        <dbReference type="Proteomes" id="UP001500279"/>
    </source>
</evidence>
<evidence type="ECO:0000313" key="8">
    <source>
        <dbReference type="EMBL" id="GAA0759676.1"/>
    </source>
</evidence>
<dbReference type="Gene3D" id="2.40.160.60">
    <property type="entry name" value="Outer membrane protein transport protein (OMPP1/FadL/TodX)"/>
    <property type="match status" value="1"/>
</dbReference>
<dbReference type="Pfam" id="PF03349">
    <property type="entry name" value="Toluene_X"/>
    <property type="match status" value="1"/>
</dbReference>
<dbReference type="PANTHER" id="PTHR35093:SF8">
    <property type="entry name" value="OUTER MEMBRANE PROTEIN NMB0088-RELATED"/>
    <property type="match status" value="1"/>
</dbReference>
<dbReference type="InterPro" id="IPR005017">
    <property type="entry name" value="OMPP1/FadL/TodX"/>
</dbReference>
<keyword evidence="4" id="KW-0812">Transmembrane</keyword>
<dbReference type="EMBL" id="BAAAEW010000026">
    <property type="protein sequence ID" value="GAA0759676.1"/>
    <property type="molecule type" value="Genomic_DNA"/>
</dbReference>
<organism evidence="8 9">
    <name type="scientific">Ideonella azotifigens</name>
    <dbReference type="NCBI Taxonomy" id="513160"/>
    <lineage>
        <taxon>Bacteria</taxon>
        <taxon>Pseudomonadati</taxon>
        <taxon>Pseudomonadota</taxon>
        <taxon>Betaproteobacteria</taxon>
        <taxon>Burkholderiales</taxon>
        <taxon>Sphaerotilaceae</taxon>
        <taxon>Ideonella</taxon>
    </lineage>
</organism>
<evidence type="ECO:0000256" key="3">
    <source>
        <dbReference type="ARBA" id="ARBA00022452"/>
    </source>
</evidence>
<keyword evidence="9" id="KW-1185">Reference proteome</keyword>
<keyword evidence="6" id="KW-0472">Membrane</keyword>
<gene>
    <name evidence="8" type="ORF">GCM10009107_41380</name>
</gene>
<evidence type="ECO:0000256" key="2">
    <source>
        <dbReference type="ARBA" id="ARBA00008163"/>
    </source>
</evidence>